<dbReference type="GO" id="GO:0043130">
    <property type="term" value="F:ubiquitin binding"/>
    <property type="evidence" value="ECO:0007669"/>
    <property type="project" value="TreeGrafter"/>
</dbReference>
<sequence length="474" mass="54066">MVGGAFLGAPVSEILKLVIEEAKKVKDFKPLSQDLASTMERLVPIFKEIDSMQQRCNGELIVLIKTLERAEKMVSKCSGVKWYSISKKALYTREIKEINQEFLKFCQIELQLIQHRNQLQSMQSMASVTMNIDLLKEFATNFPPCICHGCNSVTEHGRLEPSSSIDEVENQARPTHKAGKAFIISTAQRIEYNEHPFWLEKYCACHDFDGTPKCCSCERLEPKETNYVIIGDGRWICLECNESSIRDTYECQPLHFEIREFFKGLNMEIEKQFPLVLVEKQALNTAEEEDKIGHHHEVSTRGCCFSEEVIITSVSRIPKMQSNNMLIEEIETVRPVGESKIISVMILYGLPRDLEPDVEEGLCQVVAHMWLESQTYASTNGAAASSSASSSSHMRVNTTNEPMFEEKLVEFCKKHIEKDDSPLYGLGFNRVHEMVTNSSLHQTLRGFPSRKLKTERQVQILESNRRTFSNFKGS</sequence>
<organism evidence="3">
    <name type="scientific">Arabidopsis lyrata subsp. lyrata</name>
    <name type="common">Lyre-leaved rock-cress</name>
    <dbReference type="NCBI Taxonomy" id="81972"/>
    <lineage>
        <taxon>Eukaryota</taxon>
        <taxon>Viridiplantae</taxon>
        <taxon>Streptophyta</taxon>
        <taxon>Embryophyta</taxon>
        <taxon>Tracheophyta</taxon>
        <taxon>Spermatophyta</taxon>
        <taxon>Magnoliopsida</taxon>
        <taxon>eudicotyledons</taxon>
        <taxon>Gunneridae</taxon>
        <taxon>Pentapetalae</taxon>
        <taxon>rosids</taxon>
        <taxon>malvids</taxon>
        <taxon>Brassicales</taxon>
        <taxon>Brassicaceae</taxon>
        <taxon>Camelineae</taxon>
        <taxon>Arabidopsis</taxon>
    </lineage>
</organism>
<dbReference type="InterPro" id="IPR022087">
    <property type="entry name" value="DA1-like_dom"/>
</dbReference>
<dbReference type="Proteomes" id="UP000008694">
    <property type="component" value="Unassembled WGS sequence"/>
</dbReference>
<keyword evidence="3" id="KW-1185">Reference proteome</keyword>
<evidence type="ECO:0000259" key="1">
    <source>
        <dbReference type="PROSITE" id="PS51153"/>
    </source>
</evidence>
<dbReference type="HOGENOM" id="CLU_576659_0_0_1"/>
<dbReference type="eggNOG" id="KOG1703">
    <property type="taxonomic scope" value="Eukaryota"/>
</dbReference>
<dbReference type="Pfam" id="PF05659">
    <property type="entry name" value="RPW8"/>
    <property type="match status" value="1"/>
</dbReference>
<dbReference type="InterPro" id="IPR008808">
    <property type="entry name" value="Powdery_mildew-R_dom"/>
</dbReference>
<evidence type="ECO:0000313" key="2">
    <source>
        <dbReference type="EMBL" id="EFH70101.1"/>
    </source>
</evidence>
<reference evidence="3" key="1">
    <citation type="journal article" date="2011" name="Nat. Genet.">
        <title>The Arabidopsis lyrata genome sequence and the basis of rapid genome size change.</title>
        <authorList>
            <person name="Hu T.T."/>
            <person name="Pattyn P."/>
            <person name="Bakker E.G."/>
            <person name="Cao J."/>
            <person name="Cheng J.-F."/>
            <person name="Clark R.M."/>
            <person name="Fahlgren N."/>
            <person name="Fawcett J.A."/>
            <person name="Grimwood J."/>
            <person name="Gundlach H."/>
            <person name="Haberer G."/>
            <person name="Hollister J.D."/>
            <person name="Ossowski S."/>
            <person name="Ottilar R.P."/>
            <person name="Salamov A.A."/>
            <person name="Schneeberger K."/>
            <person name="Spannagl M."/>
            <person name="Wang X."/>
            <person name="Yang L."/>
            <person name="Nasrallah M.E."/>
            <person name="Bergelson J."/>
            <person name="Carrington J.C."/>
            <person name="Gaut B.S."/>
            <person name="Schmutz J."/>
            <person name="Mayer K.F.X."/>
            <person name="Van de Peer Y."/>
            <person name="Grigoriev I.V."/>
            <person name="Nordborg M."/>
            <person name="Weigel D."/>
            <person name="Guo Y.-L."/>
        </authorList>
    </citation>
    <scope>NUCLEOTIDE SEQUENCE [LARGE SCALE GENOMIC DNA]</scope>
    <source>
        <strain evidence="3">cv. MN47</strain>
    </source>
</reference>
<evidence type="ECO:0000313" key="3">
    <source>
        <dbReference type="Proteomes" id="UP000008694"/>
    </source>
</evidence>
<name>D7KKC1_ARALL</name>
<gene>
    <name evidence="2" type="ORF">ARALYDRAFT_891111</name>
</gene>
<dbReference type="PANTHER" id="PTHR24209">
    <property type="entry name" value="PROTEIN DA1-RELATED 2"/>
    <property type="match status" value="1"/>
</dbReference>
<proteinExistence type="predicted"/>
<dbReference type="AlphaFoldDB" id="D7KKC1"/>
<dbReference type="PANTHER" id="PTHR24209:SF25">
    <property type="entry name" value="PROTEIN DA1-RELATED 1"/>
    <property type="match status" value="1"/>
</dbReference>
<dbReference type="Gramene" id="scaffold_103905.1">
    <property type="protein sequence ID" value="scaffold_103905.1"/>
    <property type="gene ID" value="scaffold_103905.1"/>
</dbReference>
<dbReference type="Pfam" id="PF12315">
    <property type="entry name" value="DA1-like"/>
    <property type="match status" value="2"/>
</dbReference>
<dbReference type="EMBL" id="GL348713">
    <property type="protein sequence ID" value="EFH70101.1"/>
    <property type="molecule type" value="Genomic_DNA"/>
</dbReference>
<protein>
    <recommendedName>
        <fullName evidence="1">RPW8 domain-containing protein</fullName>
    </recommendedName>
</protein>
<dbReference type="InterPro" id="IPR045218">
    <property type="entry name" value="DA1-like"/>
</dbReference>
<feature type="domain" description="RPW8" evidence="1">
    <location>
        <begin position="1"/>
        <end position="144"/>
    </location>
</feature>
<dbReference type="STRING" id="81972.D7KKC1"/>
<dbReference type="PROSITE" id="PS51153">
    <property type="entry name" value="RPW8"/>
    <property type="match status" value="1"/>
</dbReference>
<accession>D7KKC1</accession>